<dbReference type="SUPFAM" id="SSF56399">
    <property type="entry name" value="ADP-ribosylation"/>
    <property type="match status" value="1"/>
</dbReference>
<dbReference type="KEGG" id="ssyi:EKG83_00430"/>
<reference evidence="2" key="1">
    <citation type="journal article" date="2021" name="Curr. Microbiol.">
        <title>Complete genome of nocamycin-producing strain Saccharothrix syringae NRRL B-16468 reveals the biosynthetic potential for secondary metabolites.</title>
        <authorList>
            <person name="Mo X."/>
            <person name="Yang S."/>
        </authorList>
    </citation>
    <scope>NUCLEOTIDE SEQUENCE [LARGE SCALE GENOMIC DNA]</scope>
    <source>
        <strain evidence="2">ATCC 51364 / DSM 43886 / JCM 6844 / KCTC 9398 / NBRC 14523 / NRRL B-16468 / INA 2240</strain>
    </source>
</reference>
<accession>A0A5Q0GRJ3</accession>
<evidence type="ECO:0000313" key="2">
    <source>
        <dbReference type="Proteomes" id="UP000325787"/>
    </source>
</evidence>
<dbReference type="EMBL" id="CP034550">
    <property type="protein sequence ID" value="QFZ16130.1"/>
    <property type="molecule type" value="Genomic_DNA"/>
</dbReference>
<name>A0A5Q0GRJ3_SACSY</name>
<dbReference type="PANTHER" id="PTHR34129:SF1">
    <property type="entry name" value="DUF952 DOMAIN-CONTAINING PROTEIN"/>
    <property type="match status" value="1"/>
</dbReference>
<sequence length="108" mass="11649">MILRISSRDDWARDREAGAIPLDPDGFVHCSDPGTVHLPANRLYAGRHDLVLLVVDPGGLPVLWEPGEAGEAGPWFPHVYGPIPADQVVAVHEFAPDADGAFRPLPVL</sequence>
<dbReference type="InterPro" id="IPR009297">
    <property type="entry name" value="DUF952"/>
</dbReference>
<dbReference type="Gene3D" id="3.20.170.20">
    <property type="entry name" value="Protein of unknown function DUF952"/>
    <property type="match status" value="1"/>
</dbReference>
<keyword evidence="2" id="KW-1185">Reference proteome</keyword>
<proteinExistence type="predicted"/>
<dbReference type="Pfam" id="PF06108">
    <property type="entry name" value="DUF952"/>
    <property type="match status" value="1"/>
</dbReference>
<gene>
    <name evidence="1" type="ORF">EKG83_00430</name>
</gene>
<dbReference type="RefSeq" id="WP_033428118.1">
    <property type="nucleotide sequence ID" value="NZ_CP034550.1"/>
</dbReference>
<dbReference type="PANTHER" id="PTHR34129">
    <property type="entry name" value="BLR1139 PROTEIN"/>
    <property type="match status" value="1"/>
</dbReference>
<dbReference type="OrthoDB" id="5638018at2"/>
<evidence type="ECO:0000313" key="1">
    <source>
        <dbReference type="EMBL" id="QFZ16130.1"/>
    </source>
</evidence>
<protein>
    <submittedName>
        <fullName evidence="1">DUF952 domain-containing protein</fullName>
    </submittedName>
</protein>
<dbReference type="Proteomes" id="UP000325787">
    <property type="component" value="Chromosome"/>
</dbReference>
<organism evidence="1 2">
    <name type="scientific">Saccharothrix syringae</name>
    <name type="common">Nocardiopsis syringae</name>
    <dbReference type="NCBI Taxonomy" id="103733"/>
    <lineage>
        <taxon>Bacteria</taxon>
        <taxon>Bacillati</taxon>
        <taxon>Actinomycetota</taxon>
        <taxon>Actinomycetes</taxon>
        <taxon>Pseudonocardiales</taxon>
        <taxon>Pseudonocardiaceae</taxon>
        <taxon>Saccharothrix</taxon>
    </lineage>
</organism>
<dbReference type="AlphaFoldDB" id="A0A5Q0GRJ3"/>